<evidence type="ECO:0008006" key="3">
    <source>
        <dbReference type="Google" id="ProtNLM"/>
    </source>
</evidence>
<protein>
    <recommendedName>
        <fullName evidence="3">DUF262 domain-containing protein</fullName>
    </recommendedName>
</protein>
<sequence length="405" mass="44812">MASPRALRGVAQPRVQTVGELLAELADGRLRVERDRTGAPEWPEHRKRLLLDSVLRGWPVGPLYALVTAEGPRTVVDGGQRLRTLQEFVSGALDVDGRLTPTDDLLRDIDGKTYPELPTGLRSAFDDYPVVVIEFQGLAPEEVRPALFRLNDADQLSYTQRSVLESGAFGEQVRELTLKAADWGLTHERIGFSNATLAYEDVLGRVIIAVERRDVKAAGSDSTSLTGRLKDGYPTPPDVYEDVSTALRSLITRPEIDEPAIRFSKASLVSWLLLVVRAQRQFGLGVEHYAGYLMEWLEPQRRRLAAGLDLDARPPTRDALITDLPAVELLSIFNERAAVEAMTGDSTRVRDAILWLFFVAVGGAPTPASPPVPQVLELYDRMREGVDLEASLAAAVRAKEWGRWE</sequence>
<keyword evidence="2" id="KW-1185">Reference proteome</keyword>
<gene>
    <name evidence="1" type="ORF">GC106_83380</name>
</gene>
<comment type="caution">
    <text evidence="1">The sequence shown here is derived from an EMBL/GenBank/DDBJ whole genome shotgun (WGS) entry which is preliminary data.</text>
</comment>
<name>A0ABX2FI20_9PSEU</name>
<dbReference type="EMBL" id="JAAATY010000050">
    <property type="protein sequence ID" value="NRN71063.1"/>
    <property type="molecule type" value="Genomic_DNA"/>
</dbReference>
<dbReference type="PANTHER" id="PTHR39639:SF1">
    <property type="entry name" value="DUF262 DOMAIN-CONTAINING PROTEIN"/>
    <property type="match status" value="1"/>
</dbReference>
<dbReference type="Proteomes" id="UP000763557">
    <property type="component" value="Unassembled WGS sequence"/>
</dbReference>
<accession>A0ABX2FI20</accession>
<organism evidence="1 2">
    <name type="scientific">Kibdelosporangium persicum</name>
    <dbReference type="NCBI Taxonomy" id="2698649"/>
    <lineage>
        <taxon>Bacteria</taxon>
        <taxon>Bacillati</taxon>
        <taxon>Actinomycetota</taxon>
        <taxon>Actinomycetes</taxon>
        <taxon>Pseudonocardiales</taxon>
        <taxon>Pseudonocardiaceae</taxon>
        <taxon>Kibdelosporangium</taxon>
    </lineage>
</organism>
<proteinExistence type="predicted"/>
<dbReference type="PANTHER" id="PTHR39639">
    <property type="entry name" value="CHROMOSOME 16, WHOLE GENOME SHOTGUN SEQUENCE"/>
    <property type="match status" value="1"/>
</dbReference>
<reference evidence="1 2" key="1">
    <citation type="submission" date="2020-01" db="EMBL/GenBank/DDBJ databases">
        <title>Kibdelosporangium persica a novel Actinomycetes from a hot desert in Iran.</title>
        <authorList>
            <person name="Safaei N."/>
            <person name="Zaburannyi N."/>
            <person name="Mueller R."/>
            <person name="Wink J."/>
        </authorList>
    </citation>
    <scope>NUCLEOTIDE SEQUENCE [LARGE SCALE GENOMIC DNA]</scope>
    <source>
        <strain evidence="1 2">4NS15</strain>
    </source>
</reference>
<evidence type="ECO:0000313" key="1">
    <source>
        <dbReference type="EMBL" id="NRN71063.1"/>
    </source>
</evidence>
<evidence type="ECO:0000313" key="2">
    <source>
        <dbReference type="Proteomes" id="UP000763557"/>
    </source>
</evidence>